<dbReference type="InterPro" id="IPR023577">
    <property type="entry name" value="CYTH_domain"/>
</dbReference>
<dbReference type="Pfam" id="PF01928">
    <property type="entry name" value="CYTH"/>
    <property type="match status" value="1"/>
</dbReference>
<dbReference type="PANTHER" id="PTHR39569">
    <property type="entry name" value="INORGANIC TRIPHOSPHATASE"/>
    <property type="match status" value="1"/>
</dbReference>
<dbReference type="InterPro" id="IPR033469">
    <property type="entry name" value="CYTH-like_dom_sf"/>
</dbReference>
<dbReference type="GO" id="GO:0050355">
    <property type="term" value="F:inorganic triphosphate phosphatase activity"/>
    <property type="evidence" value="ECO:0007669"/>
    <property type="project" value="InterPro"/>
</dbReference>
<dbReference type="PANTHER" id="PTHR39569:SF1">
    <property type="entry name" value="INORGANIC TRIPHOSPHATASE"/>
    <property type="match status" value="1"/>
</dbReference>
<gene>
    <name evidence="3" type="ORF">LPU83_pLPU83a_0008</name>
</gene>
<dbReference type="EMBL" id="HG916853">
    <property type="protein sequence ID" value="CDM59849.1"/>
    <property type="molecule type" value="Genomic_DNA"/>
</dbReference>
<dbReference type="PATRIC" id="fig|348824.6.peg.4514"/>
<organism evidence="3 4">
    <name type="scientific">Rhizobium favelukesii</name>
    <dbReference type="NCBI Taxonomy" id="348824"/>
    <lineage>
        <taxon>Bacteria</taxon>
        <taxon>Pseudomonadati</taxon>
        <taxon>Pseudomonadota</taxon>
        <taxon>Alphaproteobacteria</taxon>
        <taxon>Hyphomicrobiales</taxon>
        <taxon>Rhizobiaceae</taxon>
        <taxon>Rhizobium/Agrobacterium group</taxon>
        <taxon>Rhizobium</taxon>
    </lineage>
</organism>
<reference evidence="3" key="1">
    <citation type="submission" date="2013-11" db="EMBL/GenBank/DDBJ databases">
        <title>Draft genome sequence of the broad-host-range Rhizobium sp. LPU83 strain, a member of the low-genetic diversity Oregon-like Rhizobium sp. group.</title>
        <authorList>
            <person name="Wibberg D."/>
            <person name="Puehler A."/>
            <person name="Schlueter A."/>
        </authorList>
    </citation>
    <scope>NUCLEOTIDE SEQUENCE [LARGE SCALE GENOMIC DNA]</scope>
    <source>
        <strain evidence="3">LPU83</strain>
        <plasmid evidence="3">pLPU83a</plasmid>
    </source>
</reference>
<keyword evidence="3" id="KW-0614">Plasmid</keyword>
<evidence type="ECO:0000259" key="2">
    <source>
        <dbReference type="PROSITE" id="PS51707"/>
    </source>
</evidence>
<feature type="region of interest" description="Disordered" evidence="1">
    <location>
        <begin position="1"/>
        <end position="24"/>
    </location>
</feature>
<dbReference type="GO" id="GO:0046872">
    <property type="term" value="F:metal ion binding"/>
    <property type="evidence" value="ECO:0007669"/>
    <property type="project" value="TreeGrafter"/>
</dbReference>
<dbReference type="SUPFAM" id="SSF55154">
    <property type="entry name" value="CYTH-like phosphatases"/>
    <property type="match status" value="1"/>
</dbReference>
<dbReference type="AlphaFoldDB" id="W6RG70"/>
<evidence type="ECO:0000313" key="4">
    <source>
        <dbReference type="Proteomes" id="UP000019443"/>
    </source>
</evidence>
<evidence type="ECO:0000256" key="1">
    <source>
        <dbReference type="SAM" id="MobiDB-lite"/>
    </source>
</evidence>
<evidence type="ECO:0000313" key="3">
    <source>
        <dbReference type="EMBL" id="CDM59849.1"/>
    </source>
</evidence>
<dbReference type="Proteomes" id="UP000019443">
    <property type="component" value="Plasmid pLPU83a"/>
</dbReference>
<geneLocation type="plasmid" evidence="3 4">
    <name>pLPU83a</name>
</geneLocation>
<dbReference type="KEGG" id="rhl:LPU83_pLPU83a_0008"/>
<dbReference type="RefSeq" id="WP_245272570.1">
    <property type="nucleotide sequence ID" value="NZ_ATTO01000042.1"/>
</dbReference>
<dbReference type="SMART" id="SM01118">
    <property type="entry name" value="CYTH"/>
    <property type="match status" value="1"/>
</dbReference>
<feature type="domain" description="CYTH" evidence="2">
    <location>
        <begin position="1"/>
        <end position="194"/>
    </location>
</feature>
<dbReference type="InterPro" id="IPR039013">
    <property type="entry name" value="YgiF"/>
</dbReference>
<name>W6RG70_9HYPH</name>
<keyword evidence="4" id="KW-1185">Reference proteome</keyword>
<dbReference type="PROSITE" id="PS51707">
    <property type="entry name" value="CYTH"/>
    <property type="match status" value="1"/>
</dbReference>
<proteinExistence type="predicted"/>
<dbReference type="HOGENOM" id="CLU_040400_2_2_5"/>
<dbReference type="eggNOG" id="COG3025">
    <property type="taxonomic scope" value="Bacteria"/>
</dbReference>
<sequence length="274" mass="29666">MQESELKLELSPSGAGSLLKENPFDSSPTIVQQKSIYFDTSGWDLSKRGLSLRIRQSGNERIQTVKASDGAAAGSFTREEWEQPVAGDTPVFDDPQIRDLLAEAGPKLTRLFAVHVKRHHWNVVDGDATIEVALDLGKVVAADREAPFCEIEFEKKAGSSTALFALARKIDLITPAHLGVLSKAERGYRLLGPAPGPVKASPTPLTSDMSAATAFARVAAGCLRQFRLNETALGWSRDAEALHRLAWRCDGCARFARSLNRCSTTAVSTTCGKN</sequence>
<dbReference type="Gene3D" id="2.40.320.10">
    <property type="entry name" value="Hypothetical Protein Pfu-838710-001"/>
    <property type="match status" value="1"/>
</dbReference>
<protein>
    <recommendedName>
        <fullName evidence="2">CYTH domain-containing protein</fullName>
    </recommendedName>
</protein>
<accession>W6RG70</accession>
<dbReference type="CDD" id="cd07756">
    <property type="entry name" value="CYTH-like_Pase_CHAD"/>
    <property type="match status" value="1"/>
</dbReference>